<evidence type="ECO:0000313" key="8">
    <source>
        <dbReference type="Proteomes" id="UP000230002"/>
    </source>
</evidence>
<accession>A0A2G8SSB2</accession>
<dbReference type="GO" id="GO:0016020">
    <property type="term" value="C:membrane"/>
    <property type="evidence" value="ECO:0007669"/>
    <property type="project" value="UniProtKB-SubCell"/>
</dbReference>
<feature type="compositionally biased region" description="Low complexity" evidence="5">
    <location>
        <begin position="124"/>
        <end position="160"/>
    </location>
</feature>
<comment type="subcellular location">
    <subcellularLocation>
        <location evidence="1">Membrane</location>
        <topology evidence="1">Single-pass membrane protein</topology>
    </subcellularLocation>
</comment>
<comment type="caution">
    <text evidence="7">The sequence shown here is derived from an EMBL/GenBank/DDBJ whole genome shotgun (WGS) entry which is preliminary data.</text>
</comment>
<evidence type="ECO:0000256" key="4">
    <source>
        <dbReference type="ARBA" id="ARBA00023136"/>
    </source>
</evidence>
<protein>
    <submittedName>
        <fullName evidence="7">Uncharacterized protein</fullName>
    </submittedName>
</protein>
<keyword evidence="8" id="KW-1185">Reference proteome</keyword>
<evidence type="ECO:0000256" key="5">
    <source>
        <dbReference type="SAM" id="MobiDB-lite"/>
    </source>
</evidence>
<evidence type="ECO:0000256" key="1">
    <source>
        <dbReference type="ARBA" id="ARBA00004167"/>
    </source>
</evidence>
<gene>
    <name evidence="7" type="ORF">GSI_00348</name>
</gene>
<dbReference type="InterPro" id="IPR051694">
    <property type="entry name" value="Immunoregulatory_rcpt-like"/>
</dbReference>
<evidence type="ECO:0000256" key="3">
    <source>
        <dbReference type="ARBA" id="ARBA00022989"/>
    </source>
</evidence>
<dbReference type="OrthoDB" id="2757266at2759"/>
<organism evidence="7 8">
    <name type="scientific">Ganoderma sinense ZZ0214-1</name>
    <dbReference type="NCBI Taxonomy" id="1077348"/>
    <lineage>
        <taxon>Eukaryota</taxon>
        <taxon>Fungi</taxon>
        <taxon>Dikarya</taxon>
        <taxon>Basidiomycota</taxon>
        <taxon>Agaricomycotina</taxon>
        <taxon>Agaricomycetes</taxon>
        <taxon>Polyporales</taxon>
        <taxon>Polyporaceae</taxon>
        <taxon>Ganoderma</taxon>
    </lineage>
</organism>
<dbReference type="GO" id="GO:0071944">
    <property type="term" value="C:cell periphery"/>
    <property type="evidence" value="ECO:0007669"/>
    <property type="project" value="UniProtKB-ARBA"/>
</dbReference>
<feature type="region of interest" description="Disordered" evidence="5">
    <location>
        <begin position="124"/>
        <end position="173"/>
    </location>
</feature>
<keyword evidence="3 6" id="KW-1133">Transmembrane helix</keyword>
<dbReference type="STRING" id="1077348.A0A2G8SSB2"/>
<dbReference type="PANTHER" id="PTHR15549:SF26">
    <property type="entry name" value="AXIAL BUDDING PATTERN PROTEIN 2-RELATED"/>
    <property type="match status" value="1"/>
</dbReference>
<reference evidence="7 8" key="1">
    <citation type="journal article" date="2015" name="Sci. Rep.">
        <title>Chromosome-level genome map provides insights into diverse defense mechanisms in the medicinal fungus Ganoderma sinense.</title>
        <authorList>
            <person name="Zhu Y."/>
            <person name="Xu J."/>
            <person name="Sun C."/>
            <person name="Zhou S."/>
            <person name="Xu H."/>
            <person name="Nelson D.R."/>
            <person name="Qian J."/>
            <person name="Song J."/>
            <person name="Luo H."/>
            <person name="Xiang L."/>
            <person name="Li Y."/>
            <person name="Xu Z."/>
            <person name="Ji A."/>
            <person name="Wang L."/>
            <person name="Lu S."/>
            <person name="Hayward A."/>
            <person name="Sun W."/>
            <person name="Li X."/>
            <person name="Schwartz D.C."/>
            <person name="Wang Y."/>
            <person name="Chen S."/>
        </authorList>
    </citation>
    <scope>NUCLEOTIDE SEQUENCE [LARGE SCALE GENOMIC DNA]</scope>
    <source>
        <strain evidence="7 8">ZZ0214-1</strain>
    </source>
</reference>
<proteinExistence type="predicted"/>
<sequence length="314" mass="32338">MSNSRGQNPCLIAAYLSVPCVGETAAVDEPLDDPSQFYDGPLFGADNCSCNTVMYSIVEACQLCQFDTGEEPQLECMVKELYPMAIQPGTAVPAWAYLDVVKVDRFNETAARLVAAANVPESTAVSSSSSTSTTTTITFSTTSATSQSTTITTSSQPSTTGLGGAAGSGSNHSDSKGPLVGGIVGGVLGLLLISALVFYILLRHCRLTGATHAQPDSGGHAALSAEGTLSRSGTPGPYGHPAALKERTTSPMDSVVYDPDDPRTFPPRMGMAPMGGSVDGHMCETTVTSGYASSLGYRPTAVGSIYRGAPEVSA</sequence>
<feature type="transmembrane region" description="Helical" evidence="6">
    <location>
        <begin position="179"/>
        <end position="202"/>
    </location>
</feature>
<dbReference type="AlphaFoldDB" id="A0A2G8SSB2"/>
<keyword evidence="2 6" id="KW-0812">Transmembrane</keyword>
<evidence type="ECO:0000256" key="2">
    <source>
        <dbReference type="ARBA" id="ARBA00022692"/>
    </source>
</evidence>
<name>A0A2G8SSB2_9APHY</name>
<keyword evidence="4 6" id="KW-0472">Membrane</keyword>
<feature type="region of interest" description="Disordered" evidence="5">
    <location>
        <begin position="212"/>
        <end position="261"/>
    </location>
</feature>
<evidence type="ECO:0000313" key="7">
    <source>
        <dbReference type="EMBL" id="PIL36659.1"/>
    </source>
</evidence>
<dbReference type="EMBL" id="AYKW01000001">
    <property type="protein sequence ID" value="PIL36659.1"/>
    <property type="molecule type" value="Genomic_DNA"/>
</dbReference>
<dbReference type="PANTHER" id="PTHR15549">
    <property type="entry name" value="PAIRED IMMUNOGLOBULIN-LIKE TYPE 2 RECEPTOR"/>
    <property type="match status" value="1"/>
</dbReference>
<evidence type="ECO:0000256" key="6">
    <source>
        <dbReference type="SAM" id="Phobius"/>
    </source>
</evidence>
<dbReference type="Proteomes" id="UP000230002">
    <property type="component" value="Unassembled WGS sequence"/>
</dbReference>